<organism evidence="1 2">
    <name type="scientific">Sphingomonas liriopis</name>
    <dbReference type="NCBI Taxonomy" id="2949094"/>
    <lineage>
        <taxon>Bacteria</taxon>
        <taxon>Pseudomonadati</taxon>
        <taxon>Pseudomonadota</taxon>
        <taxon>Alphaproteobacteria</taxon>
        <taxon>Sphingomonadales</taxon>
        <taxon>Sphingomonadaceae</taxon>
        <taxon>Sphingomonas</taxon>
    </lineage>
</organism>
<dbReference type="InterPro" id="IPR019289">
    <property type="entry name" value="Phage_tail_E/E"/>
</dbReference>
<name>A0A9X2HYX9_9SPHN</name>
<keyword evidence="2" id="KW-1185">Reference proteome</keyword>
<dbReference type="Proteomes" id="UP001139486">
    <property type="component" value="Unassembled WGS sequence"/>
</dbReference>
<evidence type="ECO:0000313" key="2">
    <source>
        <dbReference type="Proteomes" id="UP001139486"/>
    </source>
</evidence>
<evidence type="ECO:0000313" key="1">
    <source>
        <dbReference type="EMBL" id="MCP3735979.1"/>
    </source>
</evidence>
<reference evidence="1" key="1">
    <citation type="submission" date="2022-05" db="EMBL/GenBank/DDBJ databases">
        <title>Sphingomonas sp. strain RP10 Genome sequencing and assembly.</title>
        <authorList>
            <person name="Kim I."/>
        </authorList>
    </citation>
    <scope>NUCLEOTIDE SEQUENCE</scope>
    <source>
        <strain evidence="1">RP10</strain>
    </source>
</reference>
<gene>
    <name evidence="1" type="ORF">M9979_13985</name>
</gene>
<sequence>MPMLPDSALDIGFDLTTPIRVVLSGAHGERREDSISSIVLRQPTPDQMMILDRYRGQPVKLLVQAVAALSGLTIAQVKRLDLCDFERASQAALRSLSRASDRMGLPSGWFLDPALSPAP</sequence>
<dbReference type="EMBL" id="JAMLDY010000018">
    <property type="protein sequence ID" value="MCP3735979.1"/>
    <property type="molecule type" value="Genomic_DNA"/>
</dbReference>
<accession>A0A9X2HYX9</accession>
<protein>
    <submittedName>
        <fullName evidence="1">Phage tail assembly protein</fullName>
    </submittedName>
</protein>
<proteinExistence type="predicted"/>
<dbReference type="AlphaFoldDB" id="A0A9X2HYX9"/>
<dbReference type="Pfam" id="PF10109">
    <property type="entry name" value="Phage_TAC_7"/>
    <property type="match status" value="1"/>
</dbReference>
<comment type="caution">
    <text evidence="1">The sequence shown here is derived from an EMBL/GenBank/DDBJ whole genome shotgun (WGS) entry which is preliminary data.</text>
</comment>